<dbReference type="SUPFAM" id="SSF56091">
    <property type="entry name" value="DNA ligase/mRNA capping enzyme, catalytic domain"/>
    <property type="match status" value="1"/>
</dbReference>
<proteinExistence type="predicted"/>
<dbReference type="Pfam" id="PF04679">
    <property type="entry name" value="DNA_ligase_A_C"/>
    <property type="match status" value="1"/>
</dbReference>
<dbReference type="PROSITE" id="PS50160">
    <property type="entry name" value="DNA_LIGASE_A3"/>
    <property type="match status" value="1"/>
</dbReference>
<keyword evidence="2 15" id="KW-0436">Ligase</keyword>
<reference evidence="15" key="1">
    <citation type="journal article" date="2014" name="Genome Announc.">
        <title>Draft Genome Sequences of a Phylogenetically Diverse Suite of Pseudomonas syringae Strains from Multiple Source Populations.</title>
        <authorList>
            <person name="Baltrus D.A."/>
            <person name="Yourstone S."/>
            <person name="Lind A."/>
            <person name="Guilbaud C."/>
            <person name="Sands D.C."/>
            <person name="Jones C.D."/>
            <person name="Morris C.E."/>
            <person name="Dangl J.L."/>
        </authorList>
    </citation>
    <scope>NUCLEOTIDE SEQUENCE</scope>
    <source>
        <strain evidence="15">CC1417</strain>
    </source>
</reference>
<dbReference type="InterPro" id="IPR012340">
    <property type="entry name" value="NA-bd_OB-fold"/>
</dbReference>
<keyword evidence="4" id="KW-0235">DNA replication</keyword>
<dbReference type="InterPro" id="IPR026333">
    <property type="entry name" value="ATP_dep_DNA_lig_pp_1105_fam"/>
</dbReference>
<keyword evidence="11" id="KW-0234">DNA repair</keyword>
<keyword evidence="8" id="KW-0067">ATP-binding</keyword>
<dbReference type="PROSITE" id="PS00697">
    <property type="entry name" value="DNA_LIGASE_A1"/>
    <property type="match status" value="1"/>
</dbReference>
<dbReference type="NCBIfam" id="NF006701">
    <property type="entry name" value="PRK09247.1"/>
    <property type="match status" value="1"/>
</dbReference>
<dbReference type="GO" id="GO:0006281">
    <property type="term" value="P:DNA repair"/>
    <property type="evidence" value="ECO:0007669"/>
    <property type="project" value="UniProtKB-KW"/>
</dbReference>
<dbReference type="GO" id="GO:0046872">
    <property type="term" value="F:metal ion binding"/>
    <property type="evidence" value="ECO:0007669"/>
    <property type="project" value="UniProtKB-KW"/>
</dbReference>
<dbReference type="EMBL" id="CP159362">
    <property type="protein sequence ID" value="XCN66066.1"/>
    <property type="molecule type" value="Genomic_DNA"/>
</dbReference>
<dbReference type="Gene3D" id="1.10.3260.10">
    <property type="entry name" value="DNA ligase, ATP-dependent, N-terminal domain"/>
    <property type="match status" value="1"/>
</dbReference>
<comment type="catalytic activity">
    <reaction evidence="13">
        <text>ATP + (deoxyribonucleotide)n-3'-hydroxyl + 5'-phospho-(deoxyribonucleotide)m = (deoxyribonucleotide)n+m + AMP + diphosphate.</text>
        <dbReference type="EC" id="6.5.1.1"/>
    </reaction>
</comment>
<evidence type="ECO:0000256" key="8">
    <source>
        <dbReference type="ARBA" id="ARBA00022840"/>
    </source>
</evidence>
<dbReference type="GO" id="GO:0051301">
    <property type="term" value="P:cell division"/>
    <property type="evidence" value="ECO:0007669"/>
    <property type="project" value="UniProtKB-KW"/>
</dbReference>
<dbReference type="InterPro" id="IPR036599">
    <property type="entry name" value="DNA_ligase_N_sf"/>
</dbReference>
<dbReference type="AlphaFoldDB" id="A0AAU8LBU4"/>
<dbReference type="GO" id="GO:0006310">
    <property type="term" value="P:DNA recombination"/>
    <property type="evidence" value="ECO:0007669"/>
    <property type="project" value="UniProtKB-KW"/>
</dbReference>
<evidence type="ECO:0000256" key="9">
    <source>
        <dbReference type="ARBA" id="ARBA00022842"/>
    </source>
</evidence>
<evidence type="ECO:0000256" key="5">
    <source>
        <dbReference type="ARBA" id="ARBA00022723"/>
    </source>
</evidence>
<gene>
    <name evidence="15" type="ORF">N011_16310</name>
</gene>
<accession>A0AAU8LBU4</accession>
<dbReference type="GO" id="GO:0003910">
    <property type="term" value="F:DNA ligase (ATP) activity"/>
    <property type="evidence" value="ECO:0007669"/>
    <property type="project" value="UniProtKB-EC"/>
</dbReference>
<evidence type="ECO:0000256" key="7">
    <source>
        <dbReference type="ARBA" id="ARBA00022763"/>
    </source>
</evidence>
<evidence type="ECO:0000256" key="4">
    <source>
        <dbReference type="ARBA" id="ARBA00022705"/>
    </source>
</evidence>
<evidence type="ECO:0000313" key="15">
    <source>
        <dbReference type="EMBL" id="XCN66066.1"/>
    </source>
</evidence>
<sequence length="567" mass="63927">MKAFAELYSRLDATTSSNAKLAAMREYFEQTDPQDAAWAVYFLSGGRPRQLVPTRVLREQAMTLGNLPEWLFEESYQAVGDLAETLSLLLPQAEHSNEEGLAVWMEEKLLPLRGLPPEELAERLPAFWSQLDRSSLMVCIKLITGSFRVGVSKLLVTRALASLADIDSKRVAQRLVGYTDLSHRPSAERYLKLIAAESEDEHAQRGGQPYPFFLAHSLQHPADQFEELLGPAGQWQVEWKWDGIRAQLVKRDGRLWIWSRGEELVTDRFPELHSLVQCLPDGTVIDGEIVVWKATEATPDSDAKFALNSDTPQATPSVQPFALLQQRIGRKTLGKKILTDVPVVVLAYDLLEWEGHDWRSRPQHERRTQLETLIGEARSEVLMPSPVLTGKDWLDLASQREASRSLGVEGMMLKARDSLYGVGRTKDMGVWWKWKVDPFSVDAVLIYAQRGHGRRASLYSDYTFAVWDGPPESSERTLVPFAKAYSGLTDEEMRKVDAIVRKTTVEKFGPVSSVTPTLVFELGFEGIALSKRHKSGIAVRFPRMLRWRQDKPVSEADSLATLQDLLS</sequence>
<dbReference type="SUPFAM" id="SSF50249">
    <property type="entry name" value="Nucleic acid-binding proteins"/>
    <property type="match status" value="1"/>
</dbReference>
<keyword evidence="9" id="KW-0460">Magnesium</keyword>
<keyword evidence="12" id="KW-0131">Cell cycle</keyword>
<dbReference type="CDD" id="cd07972">
    <property type="entry name" value="OBF_DNA_ligase_Arch_LigB"/>
    <property type="match status" value="1"/>
</dbReference>
<dbReference type="Gene3D" id="2.40.50.140">
    <property type="entry name" value="Nucleic acid-binding proteins"/>
    <property type="match status" value="1"/>
</dbReference>
<feature type="domain" description="ATP-dependent DNA ligase family profile" evidence="14">
    <location>
        <begin position="336"/>
        <end position="468"/>
    </location>
</feature>
<dbReference type="Gene3D" id="3.30.470.30">
    <property type="entry name" value="DNA ligase/mRNA capping enzyme"/>
    <property type="match status" value="1"/>
</dbReference>
<dbReference type="InterPro" id="IPR050191">
    <property type="entry name" value="ATP-dep_DNA_ligase"/>
</dbReference>
<protein>
    <recommendedName>
        <fullName evidence="1">DNA ligase (ATP)</fullName>
        <ecNumber evidence="1">6.5.1.1</ecNumber>
    </recommendedName>
</protein>
<keyword evidence="5" id="KW-0479">Metal-binding</keyword>
<keyword evidence="3" id="KW-0132">Cell division</keyword>
<keyword evidence="6" id="KW-0547">Nucleotide-binding</keyword>
<dbReference type="PANTHER" id="PTHR45674">
    <property type="entry name" value="DNA LIGASE 1/3 FAMILY MEMBER"/>
    <property type="match status" value="1"/>
</dbReference>
<dbReference type="RefSeq" id="WP_024694876.1">
    <property type="nucleotide sequence ID" value="NZ_CP159362.1"/>
</dbReference>
<evidence type="ECO:0000256" key="3">
    <source>
        <dbReference type="ARBA" id="ARBA00022618"/>
    </source>
</evidence>
<dbReference type="Pfam" id="PF04675">
    <property type="entry name" value="DNA_ligase_A_N"/>
    <property type="match status" value="1"/>
</dbReference>
<evidence type="ECO:0000256" key="13">
    <source>
        <dbReference type="ARBA" id="ARBA00034003"/>
    </source>
</evidence>
<evidence type="ECO:0000256" key="12">
    <source>
        <dbReference type="ARBA" id="ARBA00023306"/>
    </source>
</evidence>
<dbReference type="InterPro" id="IPR016059">
    <property type="entry name" value="DNA_ligase_ATP-dep_CS"/>
</dbReference>
<evidence type="ECO:0000256" key="6">
    <source>
        <dbReference type="ARBA" id="ARBA00022741"/>
    </source>
</evidence>
<evidence type="ECO:0000256" key="11">
    <source>
        <dbReference type="ARBA" id="ARBA00023204"/>
    </source>
</evidence>
<organism evidence="15">
    <name type="scientific">Pseudomonas syringae CC1417</name>
    <dbReference type="NCBI Taxonomy" id="1357272"/>
    <lineage>
        <taxon>Bacteria</taxon>
        <taxon>Pseudomonadati</taxon>
        <taxon>Pseudomonadota</taxon>
        <taxon>Gammaproteobacteria</taxon>
        <taxon>Pseudomonadales</taxon>
        <taxon>Pseudomonadaceae</taxon>
        <taxon>Pseudomonas</taxon>
        <taxon>Pseudomonas syringae</taxon>
    </lineage>
</organism>
<keyword evidence="7" id="KW-0227">DNA damage</keyword>
<dbReference type="Pfam" id="PF01068">
    <property type="entry name" value="DNA_ligase_A_M"/>
    <property type="match status" value="1"/>
</dbReference>
<evidence type="ECO:0000259" key="14">
    <source>
        <dbReference type="PROSITE" id="PS50160"/>
    </source>
</evidence>
<dbReference type="NCBIfam" id="TIGR04120">
    <property type="entry name" value="DNA_lig_bact"/>
    <property type="match status" value="1"/>
</dbReference>
<dbReference type="CDD" id="cd07897">
    <property type="entry name" value="Adenylation_DNA_ligase_Bac1"/>
    <property type="match status" value="1"/>
</dbReference>
<dbReference type="GO" id="GO:0005524">
    <property type="term" value="F:ATP binding"/>
    <property type="evidence" value="ECO:0007669"/>
    <property type="project" value="UniProtKB-KW"/>
</dbReference>
<evidence type="ECO:0000256" key="2">
    <source>
        <dbReference type="ARBA" id="ARBA00022598"/>
    </source>
</evidence>
<dbReference type="InterPro" id="IPR012310">
    <property type="entry name" value="DNA_ligase_ATP-dep_cent"/>
</dbReference>
<dbReference type="InterPro" id="IPR012308">
    <property type="entry name" value="DNA_ligase_ATP-dep_N"/>
</dbReference>
<dbReference type="EC" id="6.5.1.1" evidence="1"/>
<evidence type="ECO:0000256" key="10">
    <source>
        <dbReference type="ARBA" id="ARBA00023172"/>
    </source>
</evidence>
<dbReference type="PANTHER" id="PTHR45674:SF13">
    <property type="entry name" value="DNA LIGASE-RELATED"/>
    <property type="match status" value="1"/>
</dbReference>
<reference evidence="15" key="2">
    <citation type="submission" date="2024-07" db="EMBL/GenBank/DDBJ databases">
        <title>A complete genome sequence for Pseudomonas syringae CC1417.</title>
        <authorList>
            <person name="Baltrus D.A."/>
        </authorList>
    </citation>
    <scope>NUCLEOTIDE SEQUENCE</scope>
    <source>
        <strain evidence="15">CC1417</strain>
    </source>
</reference>
<name>A0AAU8LBU4_PSESX</name>
<dbReference type="InterPro" id="IPR012309">
    <property type="entry name" value="DNA_ligase_ATP-dep_C"/>
</dbReference>
<dbReference type="GO" id="GO:0006260">
    <property type="term" value="P:DNA replication"/>
    <property type="evidence" value="ECO:0007669"/>
    <property type="project" value="UniProtKB-KW"/>
</dbReference>
<keyword evidence="10" id="KW-0233">DNA recombination</keyword>
<evidence type="ECO:0000256" key="1">
    <source>
        <dbReference type="ARBA" id="ARBA00012727"/>
    </source>
</evidence>
<dbReference type="GO" id="GO:0003677">
    <property type="term" value="F:DNA binding"/>
    <property type="evidence" value="ECO:0007669"/>
    <property type="project" value="InterPro"/>
</dbReference>